<evidence type="ECO:0000313" key="2">
    <source>
        <dbReference type="EMBL" id="KAK4423204.1"/>
    </source>
</evidence>
<accession>A0AAE1Y3T4</accession>
<evidence type="ECO:0000256" key="1">
    <source>
        <dbReference type="SAM" id="MobiDB-lite"/>
    </source>
</evidence>
<dbReference type="EMBL" id="JACGWO010000007">
    <property type="protein sequence ID" value="KAK4423204.1"/>
    <property type="molecule type" value="Genomic_DNA"/>
</dbReference>
<feature type="compositionally biased region" description="Basic and acidic residues" evidence="1">
    <location>
        <begin position="1"/>
        <end position="23"/>
    </location>
</feature>
<name>A0AAE1Y3T4_9LAMI</name>
<comment type="caution">
    <text evidence="2">The sequence shown here is derived from an EMBL/GenBank/DDBJ whole genome shotgun (WGS) entry which is preliminary data.</text>
</comment>
<gene>
    <name evidence="2" type="ORF">Salat_1903200</name>
</gene>
<reference evidence="2" key="1">
    <citation type="submission" date="2020-06" db="EMBL/GenBank/DDBJ databases">
        <authorList>
            <person name="Li T."/>
            <person name="Hu X."/>
            <person name="Zhang T."/>
            <person name="Song X."/>
            <person name="Zhang H."/>
            <person name="Dai N."/>
            <person name="Sheng W."/>
            <person name="Hou X."/>
            <person name="Wei L."/>
        </authorList>
    </citation>
    <scope>NUCLEOTIDE SEQUENCE</scope>
    <source>
        <strain evidence="2">3651</strain>
        <tissue evidence="2">Leaf</tissue>
    </source>
</reference>
<organism evidence="2 3">
    <name type="scientific">Sesamum alatum</name>
    <dbReference type="NCBI Taxonomy" id="300844"/>
    <lineage>
        <taxon>Eukaryota</taxon>
        <taxon>Viridiplantae</taxon>
        <taxon>Streptophyta</taxon>
        <taxon>Embryophyta</taxon>
        <taxon>Tracheophyta</taxon>
        <taxon>Spermatophyta</taxon>
        <taxon>Magnoliopsida</taxon>
        <taxon>eudicotyledons</taxon>
        <taxon>Gunneridae</taxon>
        <taxon>Pentapetalae</taxon>
        <taxon>asterids</taxon>
        <taxon>lamiids</taxon>
        <taxon>Lamiales</taxon>
        <taxon>Pedaliaceae</taxon>
        <taxon>Sesamum</taxon>
    </lineage>
</organism>
<dbReference type="AlphaFoldDB" id="A0AAE1Y3T4"/>
<protein>
    <submittedName>
        <fullName evidence="2">Uncharacterized protein</fullName>
    </submittedName>
</protein>
<feature type="region of interest" description="Disordered" evidence="1">
    <location>
        <begin position="1"/>
        <end position="61"/>
    </location>
</feature>
<sequence length="118" mass="13531">MKKANENARMYKERTKTQHESHIGKKKFKERAECPPFTSQPRRHRHQHFRPPLSHSCRQLSSTATVDRSLLVHCRGPPTRRATTSPHRCDPADPASFAAIANPPQVAPSRHCHRPSDR</sequence>
<dbReference type="Proteomes" id="UP001293254">
    <property type="component" value="Unassembled WGS sequence"/>
</dbReference>
<evidence type="ECO:0000313" key="3">
    <source>
        <dbReference type="Proteomes" id="UP001293254"/>
    </source>
</evidence>
<keyword evidence="3" id="KW-1185">Reference proteome</keyword>
<feature type="region of interest" description="Disordered" evidence="1">
    <location>
        <begin position="75"/>
        <end position="118"/>
    </location>
</feature>
<reference evidence="2" key="2">
    <citation type="journal article" date="2024" name="Plant">
        <title>Genomic evolution and insights into agronomic trait innovations of Sesamum species.</title>
        <authorList>
            <person name="Miao H."/>
            <person name="Wang L."/>
            <person name="Qu L."/>
            <person name="Liu H."/>
            <person name="Sun Y."/>
            <person name="Le M."/>
            <person name="Wang Q."/>
            <person name="Wei S."/>
            <person name="Zheng Y."/>
            <person name="Lin W."/>
            <person name="Duan Y."/>
            <person name="Cao H."/>
            <person name="Xiong S."/>
            <person name="Wang X."/>
            <person name="Wei L."/>
            <person name="Li C."/>
            <person name="Ma Q."/>
            <person name="Ju M."/>
            <person name="Zhao R."/>
            <person name="Li G."/>
            <person name="Mu C."/>
            <person name="Tian Q."/>
            <person name="Mei H."/>
            <person name="Zhang T."/>
            <person name="Gao T."/>
            <person name="Zhang H."/>
        </authorList>
    </citation>
    <scope>NUCLEOTIDE SEQUENCE</scope>
    <source>
        <strain evidence="2">3651</strain>
    </source>
</reference>
<proteinExistence type="predicted"/>